<dbReference type="SUPFAM" id="SSF103481">
    <property type="entry name" value="Multidrug resistance efflux transporter EmrE"/>
    <property type="match status" value="1"/>
</dbReference>
<dbReference type="InterPro" id="IPR000620">
    <property type="entry name" value="EamA_dom"/>
</dbReference>
<keyword evidence="4 6" id="KW-1133">Transmembrane helix</keyword>
<accession>A0AAV1WX04</accession>
<sequence>MDRSLWQRFSPSGVVLVANECSNTALFTLFKAAIAKGMSDHVFVAYTYAFAIILLLPISLFYRRSRVVNPPLSFSIIYKTAILGVIGCSSQMLGYAGIKYSSPTLSSTISNLVPVFTFILAVLCRVATITH</sequence>
<feature type="transmembrane region" description="Helical" evidence="6">
    <location>
        <begin position="74"/>
        <end position="96"/>
    </location>
</feature>
<protein>
    <recommendedName>
        <fullName evidence="6">WAT1-related protein</fullName>
    </recommendedName>
</protein>
<keyword evidence="5 6" id="KW-0472">Membrane</keyword>
<feature type="transmembrane region" description="Helical" evidence="6">
    <location>
        <begin position="43"/>
        <end position="62"/>
    </location>
</feature>
<comment type="similarity">
    <text evidence="2 6">Belongs to the drug/metabolite transporter (DMT) superfamily. Plant drug/metabolite exporter (P-DME) (TC 2.A.7.4) family.</text>
</comment>
<comment type="caution">
    <text evidence="8">The sequence shown here is derived from an EMBL/GenBank/DDBJ whole genome shotgun (WGS) entry which is preliminary data.</text>
</comment>
<proteinExistence type="inferred from homology"/>
<dbReference type="GO" id="GO:0016020">
    <property type="term" value="C:membrane"/>
    <property type="evidence" value="ECO:0007669"/>
    <property type="project" value="UniProtKB-SubCell"/>
</dbReference>
<evidence type="ECO:0000256" key="6">
    <source>
        <dbReference type="RuleBase" id="RU363077"/>
    </source>
</evidence>
<dbReference type="AlphaFoldDB" id="A0AAV1WX04"/>
<dbReference type="InterPro" id="IPR030184">
    <property type="entry name" value="WAT1-related"/>
</dbReference>
<evidence type="ECO:0000256" key="1">
    <source>
        <dbReference type="ARBA" id="ARBA00004141"/>
    </source>
</evidence>
<name>A0AAV1WX04_LUPLU</name>
<dbReference type="EMBL" id="CAXHTB010000010">
    <property type="protein sequence ID" value="CAL0313544.1"/>
    <property type="molecule type" value="Genomic_DNA"/>
</dbReference>
<dbReference type="InterPro" id="IPR037185">
    <property type="entry name" value="EmrE-like"/>
</dbReference>
<evidence type="ECO:0000259" key="7">
    <source>
        <dbReference type="Pfam" id="PF00892"/>
    </source>
</evidence>
<dbReference type="GO" id="GO:0022857">
    <property type="term" value="F:transmembrane transporter activity"/>
    <property type="evidence" value="ECO:0007669"/>
    <property type="project" value="InterPro"/>
</dbReference>
<dbReference type="Pfam" id="PF00892">
    <property type="entry name" value="EamA"/>
    <property type="match status" value="1"/>
</dbReference>
<evidence type="ECO:0000256" key="2">
    <source>
        <dbReference type="ARBA" id="ARBA00007635"/>
    </source>
</evidence>
<evidence type="ECO:0000313" key="9">
    <source>
        <dbReference type="Proteomes" id="UP001497480"/>
    </source>
</evidence>
<evidence type="ECO:0000256" key="3">
    <source>
        <dbReference type="ARBA" id="ARBA00022692"/>
    </source>
</evidence>
<reference evidence="8 9" key="1">
    <citation type="submission" date="2024-03" db="EMBL/GenBank/DDBJ databases">
        <authorList>
            <person name="Martinez-Hernandez J."/>
        </authorList>
    </citation>
    <scope>NUCLEOTIDE SEQUENCE [LARGE SCALE GENOMIC DNA]</scope>
</reference>
<dbReference type="PANTHER" id="PTHR31218">
    <property type="entry name" value="WAT1-RELATED PROTEIN"/>
    <property type="match status" value="1"/>
</dbReference>
<evidence type="ECO:0000313" key="8">
    <source>
        <dbReference type="EMBL" id="CAL0313544.1"/>
    </source>
</evidence>
<comment type="caution">
    <text evidence="6">Lacks conserved residue(s) required for the propagation of feature annotation.</text>
</comment>
<organism evidence="8 9">
    <name type="scientific">Lupinus luteus</name>
    <name type="common">European yellow lupine</name>
    <dbReference type="NCBI Taxonomy" id="3873"/>
    <lineage>
        <taxon>Eukaryota</taxon>
        <taxon>Viridiplantae</taxon>
        <taxon>Streptophyta</taxon>
        <taxon>Embryophyta</taxon>
        <taxon>Tracheophyta</taxon>
        <taxon>Spermatophyta</taxon>
        <taxon>Magnoliopsida</taxon>
        <taxon>eudicotyledons</taxon>
        <taxon>Gunneridae</taxon>
        <taxon>Pentapetalae</taxon>
        <taxon>rosids</taxon>
        <taxon>fabids</taxon>
        <taxon>Fabales</taxon>
        <taxon>Fabaceae</taxon>
        <taxon>Papilionoideae</taxon>
        <taxon>50 kb inversion clade</taxon>
        <taxon>genistoids sensu lato</taxon>
        <taxon>core genistoids</taxon>
        <taxon>Genisteae</taxon>
        <taxon>Lupinus</taxon>
    </lineage>
</organism>
<dbReference type="Proteomes" id="UP001497480">
    <property type="component" value="Unassembled WGS sequence"/>
</dbReference>
<evidence type="ECO:0000256" key="5">
    <source>
        <dbReference type="ARBA" id="ARBA00023136"/>
    </source>
</evidence>
<keyword evidence="3 6" id="KW-0812">Transmembrane</keyword>
<feature type="transmembrane region" description="Helical" evidence="6">
    <location>
        <begin position="108"/>
        <end position="128"/>
    </location>
</feature>
<keyword evidence="9" id="KW-1185">Reference proteome</keyword>
<comment type="subcellular location">
    <subcellularLocation>
        <location evidence="1 6">Membrane</location>
        <topology evidence="1 6">Multi-pass membrane protein</topology>
    </subcellularLocation>
</comment>
<evidence type="ECO:0000256" key="4">
    <source>
        <dbReference type="ARBA" id="ARBA00022989"/>
    </source>
</evidence>
<feature type="domain" description="EamA" evidence="7">
    <location>
        <begin position="26"/>
        <end position="123"/>
    </location>
</feature>
<gene>
    <name evidence="8" type="ORF">LLUT_LOCUS14604</name>
</gene>